<dbReference type="RefSeq" id="WP_263048026.1">
    <property type="nucleotide sequence ID" value="NZ_CP106738.1"/>
</dbReference>
<dbReference type="Proteomes" id="UP001064087">
    <property type="component" value="Chromosome"/>
</dbReference>
<name>A0ABY6DB94_9RHOB</name>
<keyword evidence="1" id="KW-0732">Signal</keyword>
<proteinExistence type="predicted"/>
<reference evidence="2" key="1">
    <citation type="submission" date="2022-10" db="EMBL/GenBank/DDBJ databases">
        <title>Roseovarius pelagicus sp. nov., isolated from Arctic seawater.</title>
        <authorList>
            <person name="Hong Y.W."/>
            <person name="Hwang C.Y."/>
        </authorList>
    </citation>
    <scope>NUCLEOTIDE SEQUENCE</scope>
    <source>
        <strain evidence="2">HL-MP18</strain>
    </source>
</reference>
<gene>
    <name evidence="2" type="ORF">N7U68_01715</name>
</gene>
<organism evidence="2 3">
    <name type="scientific">Roseovarius pelagicus</name>
    <dbReference type="NCBI Taxonomy" id="2980108"/>
    <lineage>
        <taxon>Bacteria</taxon>
        <taxon>Pseudomonadati</taxon>
        <taxon>Pseudomonadota</taxon>
        <taxon>Alphaproteobacteria</taxon>
        <taxon>Rhodobacterales</taxon>
        <taxon>Roseobacteraceae</taxon>
        <taxon>Roseovarius</taxon>
    </lineage>
</organism>
<dbReference type="EMBL" id="CP106738">
    <property type="protein sequence ID" value="UXX83427.1"/>
    <property type="molecule type" value="Genomic_DNA"/>
</dbReference>
<accession>A0ABY6DB94</accession>
<evidence type="ECO:0000313" key="3">
    <source>
        <dbReference type="Proteomes" id="UP001064087"/>
    </source>
</evidence>
<evidence type="ECO:0000256" key="1">
    <source>
        <dbReference type="SAM" id="SignalP"/>
    </source>
</evidence>
<sequence length="511" mass="54233">MRQADTFLGAALFACMSCGMAGAQQPLSAIDWLNDPGAPPLAAPRQPVQNEPPVSTGVTIPDVTVMPLEEAGHEAVGLLPPSVTGLPDTLWSASAASDILPLWRDVAAEPLPAIQALYYTLLLAEAEPPQGAKGAFLKARVDALIRFGAVDPAQALLERAGPTTPLLFPAWFDLTLLSGDEVEACTALRDTPGLHPGYAAQIYCTALTGDWQTAFLLYDTAQALDVLPPTEAQLLAQFLDPEMAETAISLAPVAQPSPLLFRLYEAVGTPLPTRNLPLAFATADLRNTSGWKPELEAAERLVRTGALSENRLLGLYTDQRPAASGGVWERVSAVQKFEAALEARDVAAVTRTLPPVWRLMRAEHLEIPFARLFSARLARLDLPPHAATLAFRILLLTSDYEEIANRAGASRSALFLASVARGAPDATLASSGPERAIADAFATPISPALEHAQLLADGKLGEAILSAANQADQASGDLVDITAALATLRAVGLEDTARRTALQILILDRRE</sequence>
<feature type="signal peptide" evidence="1">
    <location>
        <begin position="1"/>
        <end position="23"/>
    </location>
</feature>
<protein>
    <submittedName>
        <fullName evidence="2">Uncharacterized protein</fullName>
    </submittedName>
</protein>
<evidence type="ECO:0000313" key="2">
    <source>
        <dbReference type="EMBL" id="UXX83427.1"/>
    </source>
</evidence>
<keyword evidence="3" id="KW-1185">Reference proteome</keyword>
<feature type="chain" id="PRO_5047509105" evidence="1">
    <location>
        <begin position="24"/>
        <end position="511"/>
    </location>
</feature>